<evidence type="ECO:0000259" key="5">
    <source>
        <dbReference type="Pfam" id="PF00732"/>
    </source>
</evidence>
<dbReference type="Gene3D" id="3.50.50.60">
    <property type="entry name" value="FAD/NAD(P)-binding domain"/>
    <property type="match status" value="2"/>
</dbReference>
<dbReference type="AlphaFoldDB" id="A0A2N5CI71"/>
<dbReference type="SUPFAM" id="SSF51905">
    <property type="entry name" value="FAD/NAD(P)-binding domain"/>
    <property type="match status" value="1"/>
</dbReference>
<dbReference type="InterPro" id="IPR007867">
    <property type="entry name" value="GMC_OxRtase_C"/>
</dbReference>
<dbReference type="GO" id="GO:0050660">
    <property type="term" value="F:flavin adenine dinucleotide binding"/>
    <property type="evidence" value="ECO:0007669"/>
    <property type="project" value="InterPro"/>
</dbReference>
<dbReference type="Pfam" id="PF00732">
    <property type="entry name" value="GMC_oxred_N"/>
    <property type="match status" value="1"/>
</dbReference>
<name>A0A2N5CI71_9BURK</name>
<feature type="domain" description="Glucose-methanol-choline oxidoreductase N-terminal" evidence="5">
    <location>
        <begin position="79"/>
        <end position="298"/>
    </location>
</feature>
<comment type="caution">
    <text evidence="7">The sequence shown here is derived from an EMBL/GenBank/DDBJ whole genome shotgun (WGS) entry which is preliminary data.</text>
</comment>
<dbReference type="PANTHER" id="PTHR46056:SF12">
    <property type="entry name" value="LONG-CHAIN-ALCOHOL OXIDASE"/>
    <property type="match status" value="1"/>
</dbReference>
<dbReference type="EMBL" id="PJRP01000001">
    <property type="protein sequence ID" value="PLQ01913.1"/>
    <property type="molecule type" value="Genomic_DNA"/>
</dbReference>
<dbReference type="Proteomes" id="UP000234341">
    <property type="component" value="Unassembled WGS sequence"/>
</dbReference>
<keyword evidence="3" id="KW-0274">FAD</keyword>
<organism evidence="7 8">
    <name type="scientific">Cupriavidus pauculus</name>
    <dbReference type="NCBI Taxonomy" id="82633"/>
    <lineage>
        <taxon>Bacteria</taxon>
        <taxon>Pseudomonadati</taxon>
        <taxon>Pseudomonadota</taxon>
        <taxon>Betaproteobacteria</taxon>
        <taxon>Burkholderiales</taxon>
        <taxon>Burkholderiaceae</taxon>
        <taxon>Cupriavidus</taxon>
    </lineage>
</organism>
<dbReference type="InterPro" id="IPR000172">
    <property type="entry name" value="GMC_OxRdtase_N"/>
</dbReference>
<dbReference type="GO" id="GO:0016614">
    <property type="term" value="F:oxidoreductase activity, acting on CH-OH group of donors"/>
    <property type="evidence" value="ECO:0007669"/>
    <property type="project" value="InterPro"/>
</dbReference>
<evidence type="ECO:0000259" key="6">
    <source>
        <dbReference type="Pfam" id="PF05199"/>
    </source>
</evidence>
<proteinExistence type="inferred from homology"/>
<accession>A0A2N5CI71</accession>
<feature type="domain" description="Glucose-methanol-choline oxidoreductase C-terminal" evidence="6">
    <location>
        <begin position="384"/>
        <end position="517"/>
    </location>
</feature>
<keyword evidence="4" id="KW-0560">Oxidoreductase</keyword>
<evidence type="ECO:0000256" key="1">
    <source>
        <dbReference type="ARBA" id="ARBA00010790"/>
    </source>
</evidence>
<protein>
    <submittedName>
        <fullName evidence="7">GMC family oxidoreductase</fullName>
    </submittedName>
</protein>
<dbReference type="STRING" id="82633.GCA_000974605_03248"/>
<evidence type="ECO:0000256" key="3">
    <source>
        <dbReference type="ARBA" id="ARBA00022827"/>
    </source>
</evidence>
<dbReference type="OrthoDB" id="9787779at2"/>
<evidence type="ECO:0000256" key="2">
    <source>
        <dbReference type="ARBA" id="ARBA00022630"/>
    </source>
</evidence>
<dbReference type="PANTHER" id="PTHR46056">
    <property type="entry name" value="LONG-CHAIN-ALCOHOL OXIDASE"/>
    <property type="match status" value="1"/>
</dbReference>
<gene>
    <name evidence="7" type="ORF">CYJ10_00985</name>
</gene>
<dbReference type="InterPro" id="IPR036188">
    <property type="entry name" value="FAD/NAD-bd_sf"/>
</dbReference>
<comment type="similarity">
    <text evidence="1">Belongs to the GMC oxidoreductase family.</text>
</comment>
<keyword evidence="2" id="KW-0285">Flavoprotein</keyword>
<sequence>MPINDIYGAGIASGWKVLDAATFTTPRTLEADVAIVGSGAGGGIAAEVLSDAGLTVLLLEEGGLHTSDSFRDMDEARAYRELYQEAAARVTSDGAISILQGRAVGGSTTVNWSSSFRTPPQTLAHWAAEHAVTGHSQADMAPWFAQIEERLGMAPWAMDPNPNNAVLRRGCERLGWEWHVIPRNVKGCWNSGYCGLGCPVNAKQSMLVSTIPNALARGATLVHRLRVRTIDHDGRVVRGLTGDALGQDGYTPTGVSVSVRARYVIAAGGAINTPALLLRSRVPDPHDRIGQRTFIHPVNLNIAEMPEKIDPYYGAPQSVASDHFQWRDGATGPMGYKLEVPPMFPGISAGVFNGMGQALQREMTALPHTNAMLALLRDGFVPDSPGGRVKIADDGSPILDYEVSDYVWDGVRRAYLSMAESQFAAGALRVRPAHLDGNYYTTWAQAREAIGQLPLKTFRVLLFSAHLMGGCAMSEDPARGVVNSAGRHHHLQNLYVFDGSAFPTSIGANPQLSVFALTAQNASALRKTIMA</sequence>
<evidence type="ECO:0000313" key="7">
    <source>
        <dbReference type="EMBL" id="PLQ01913.1"/>
    </source>
</evidence>
<reference evidence="7 8" key="1">
    <citation type="submission" date="2017-12" db="EMBL/GenBank/DDBJ databases">
        <title>Genome sequence of the active heterotrophic nitrifier-denitrifier, Cupriavidus pauculus UM1.</title>
        <authorList>
            <person name="Putonti C."/>
            <person name="Castignetti D."/>
        </authorList>
    </citation>
    <scope>NUCLEOTIDE SEQUENCE [LARGE SCALE GENOMIC DNA]</scope>
    <source>
        <strain evidence="7 8">UM1</strain>
    </source>
</reference>
<dbReference type="RefSeq" id="WP_101679718.1">
    <property type="nucleotide sequence ID" value="NZ_PJRP01000001.1"/>
</dbReference>
<evidence type="ECO:0000313" key="8">
    <source>
        <dbReference type="Proteomes" id="UP000234341"/>
    </source>
</evidence>
<evidence type="ECO:0000256" key="4">
    <source>
        <dbReference type="ARBA" id="ARBA00023002"/>
    </source>
</evidence>
<dbReference type="Pfam" id="PF05199">
    <property type="entry name" value="GMC_oxred_C"/>
    <property type="match status" value="1"/>
</dbReference>